<dbReference type="RefSeq" id="XP_062644286.1">
    <property type="nucleotide sequence ID" value="XM_062795731.1"/>
</dbReference>
<dbReference type="Proteomes" id="UP001302602">
    <property type="component" value="Unassembled WGS sequence"/>
</dbReference>
<evidence type="ECO:0000313" key="1">
    <source>
        <dbReference type="EMBL" id="KAK4120515.1"/>
    </source>
</evidence>
<gene>
    <name evidence="1" type="ORF">N657DRAFT_674191</name>
</gene>
<dbReference type="GeneID" id="87832499"/>
<comment type="caution">
    <text evidence="1">The sequence shown here is derived from an EMBL/GenBank/DDBJ whole genome shotgun (WGS) entry which is preliminary data.</text>
</comment>
<reference evidence="1" key="1">
    <citation type="journal article" date="2023" name="Mol. Phylogenet. Evol.">
        <title>Genome-scale phylogeny and comparative genomics of the fungal order Sordariales.</title>
        <authorList>
            <person name="Hensen N."/>
            <person name="Bonometti L."/>
            <person name="Westerberg I."/>
            <person name="Brannstrom I.O."/>
            <person name="Guillou S."/>
            <person name="Cros-Aarteil S."/>
            <person name="Calhoun S."/>
            <person name="Haridas S."/>
            <person name="Kuo A."/>
            <person name="Mondo S."/>
            <person name="Pangilinan J."/>
            <person name="Riley R."/>
            <person name="LaButti K."/>
            <person name="Andreopoulos B."/>
            <person name="Lipzen A."/>
            <person name="Chen C."/>
            <person name="Yan M."/>
            <person name="Daum C."/>
            <person name="Ng V."/>
            <person name="Clum A."/>
            <person name="Steindorff A."/>
            <person name="Ohm R.A."/>
            <person name="Martin F."/>
            <person name="Silar P."/>
            <person name="Natvig D.O."/>
            <person name="Lalanne C."/>
            <person name="Gautier V."/>
            <person name="Ament-Velasquez S.L."/>
            <person name="Kruys A."/>
            <person name="Hutchinson M.I."/>
            <person name="Powell A.J."/>
            <person name="Barry K."/>
            <person name="Miller A.N."/>
            <person name="Grigoriev I.V."/>
            <person name="Debuchy R."/>
            <person name="Gladieux P."/>
            <person name="Hiltunen Thoren M."/>
            <person name="Johannesson H."/>
        </authorList>
    </citation>
    <scope>NUCLEOTIDE SEQUENCE</scope>
    <source>
        <strain evidence="1">CBS 731.68</strain>
    </source>
</reference>
<dbReference type="AlphaFoldDB" id="A0AAN6Z005"/>
<protein>
    <submittedName>
        <fullName evidence="1">Uncharacterized protein</fullName>
    </submittedName>
</protein>
<name>A0AAN6Z005_9PEZI</name>
<evidence type="ECO:0000313" key="2">
    <source>
        <dbReference type="Proteomes" id="UP001302602"/>
    </source>
</evidence>
<organism evidence="1 2">
    <name type="scientific">Parathielavia appendiculata</name>
    <dbReference type="NCBI Taxonomy" id="2587402"/>
    <lineage>
        <taxon>Eukaryota</taxon>
        <taxon>Fungi</taxon>
        <taxon>Dikarya</taxon>
        <taxon>Ascomycota</taxon>
        <taxon>Pezizomycotina</taxon>
        <taxon>Sordariomycetes</taxon>
        <taxon>Sordariomycetidae</taxon>
        <taxon>Sordariales</taxon>
        <taxon>Chaetomiaceae</taxon>
        <taxon>Parathielavia</taxon>
    </lineage>
</organism>
<sequence length="129" mass="13882">MPRSLPDDPWPSNCASTRTFTRCMAPGDEHIVCATSSFCAATSTPAPPTPTPSDPSSRRWHAVLVALLVRVQGHAGTDYCGDRSVFEMTDSGATLQNPEFSAIGPRFVKAHGRSKLKYDMLAIFAVVKG</sequence>
<keyword evidence="2" id="KW-1185">Reference proteome</keyword>
<dbReference type="EMBL" id="MU853238">
    <property type="protein sequence ID" value="KAK4120515.1"/>
    <property type="molecule type" value="Genomic_DNA"/>
</dbReference>
<proteinExistence type="predicted"/>
<reference evidence="1" key="2">
    <citation type="submission" date="2023-05" db="EMBL/GenBank/DDBJ databases">
        <authorList>
            <consortium name="Lawrence Berkeley National Laboratory"/>
            <person name="Steindorff A."/>
            <person name="Hensen N."/>
            <person name="Bonometti L."/>
            <person name="Westerberg I."/>
            <person name="Brannstrom I.O."/>
            <person name="Guillou S."/>
            <person name="Cros-Aarteil S."/>
            <person name="Calhoun S."/>
            <person name="Haridas S."/>
            <person name="Kuo A."/>
            <person name="Mondo S."/>
            <person name="Pangilinan J."/>
            <person name="Riley R."/>
            <person name="Labutti K."/>
            <person name="Andreopoulos B."/>
            <person name="Lipzen A."/>
            <person name="Chen C."/>
            <person name="Yanf M."/>
            <person name="Daum C."/>
            <person name="Ng V."/>
            <person name="Clum A."/>
            <person name="Ohm R."/>
            <person name="Martin F."/>
            <person name="Silar P."/>
            <person name="Natvig D."/>
            <person name="Lalanne C."/>
            <person name="Gautier V."/>
            <person name="Ament-Velasquez S.L."/>
            <person name="Kruys A."/>
            <person name="Hutchinson M.I."/>
            <person name="Powell A.J."/>
            <person name="Barry K."/>
            <person name="Miller A.N."/>
            <person name="Grigoriev I.V."/>
            <person name="Debuchy R."/>
            <person name="Gladieux P."/>
            <person name="Thoren M.H."/>
            <person name="Johannesson H."/>
        </authorList>
    </citation>
    <scope>NUCLEOTIDE SEQUENCE</scope>
    <source>
        <strain evidence="1">CBS 731.68</strain>
    </source>
</reference>
<accession>A0AAN6Z005</accession>